<proteinExistence type="predicted"/>
<dbReference type="EMBL" id="CP015405">
    <property type="protein sequence ID" value="ANU75156.1"/>
    <property type="molecule type" value="Genomic_DNA"/>
</dbReference>
<dbReference type="PANTHER" id="PTHR30388">
    <property type="entry name" value="ALDEHYDE OXIDOREDUCTASE MOLYBDENUM COFACTOR ASSEMBLY PROTEIN"/>
    <property type="match status" value="1"/>
</dbReference>
<dbReference type="InterPro" id="IPR052698">
    <property type="entry name" value="MoCofactor_Util/Proc"/>
</dbReference>
<dbReference type="RefSeq" id="WP_065541371.1">
    <property type="nucleotide sequence ID" value="NZ_CP015405.2"/>
</dbReference>
<dbReference type="Pfam" id="PF13478">
    <property type="entry name" value="XdhC_C"/>
    <property type="match status" value="1"/>
</dbReference>
<dbReference type="KEGG" id="byl:A4V09_04915"/>
<dbReference type="Gene3D" id="3.40.50.720">
    <property type="entry name" value="NAD(P)-binding Rossmann-like Domain"/>
    <property type="match status" value="1"/>
</dbReference>
<evidence type="ECO:0000313" key="3">
    <source>
        <dbReference type="EMBL" id="ANU75156.1"/>
    </source>
</evidence>
<evidence type="ECO:0000259" key="1">
    <source>
        <dbReference type="Pfam" id="PF02625"/>
    </source>
</evidence>
<dbReference type="Pfam" id="PF02625">
    <property type="entry name" value="XdhC_CoxI"/>
    <property type="match status" value="1"/>
</dbReference>
<keyword evidence="4" id="KW-1185">Reference proteome</keyword>
<dbReference type="InterPro" id="IPR027051">
    <property type="entry name" value="XdhC_Rossmann_dom"/>
</dbReference>
<dbReference type="AlphaFoldDB" id="A0A1C7I6B9"/>
<gene>
    <name evidence="3" type="ORF">A4V09_04915</name>
</gene>
<dbReference type="PANTHER" id="PTHR30388:SF6">
    <property type="entry name" value="XANTHINE DEHYDROGENASE SUBUNIT A-RELATED"/>
    <property type="match status" value="1"/>
</dbReference>
<evidence type="ECO:0000313" key="4">
    <source>
        <dbReference type="Proteomes" id="UP000092574"/>
    </source>
</evidence>
<dbReference type="InterPro" id="IPR003777">
    <property type="entry name" value="XdhC_CoxI"/>
</dbReference>
<reference evidence="3" key="1">
    <citation type="submission" date="2017-04" db="EMBL/GenBank/DDBJ databases">
        <title>Complete Genome Sequences of Twelve Strains of a Stable Defined Moderately Diverse Mouse Microbiota 2 (sDMDMm2).</title>
        <authorList>
            <person name="Uchimura Y."/>
            <person name="Wyss M."/>
            <person name="Brugiroux S."/>
            <person name="Limenitakis J.P."/>
            <person name="Stecher B."/>
            <person name="McCoy K.D."/>
            <person name="Macpherson A.J."/>
        </authorList>
    </citation>
    <scope>NUCLEOTIDE SEQUENCE</scope>
    <source>
        <strain evidence="3">YL58</strain>
    </source>
</reference>
<feature type="domain" description="XdhC- CoxI" evidence="1">
    <location>
        <begin position="224"/>
        <end position="289"/>
    </location>
</feature>
<accession>A0A1C7I6B9</accession>
<dbReference type="Proteomes" id="UP000092574">
    <property type="component" value="Chromosome"/>
</dbReference>
<evidence type="ECO:0000259" key="2">
    <source>
        <dbReference type="Pfam" id="PF13478"/>
    </source>
</evidence>
<protein>
    <submittedName>
        <fullName evidence="3">Xanthine dehydrogenase</fullName>
    </submittedName>
</protein>
<dbReference type="STRING" id="1796616.A4V09_04915"/>
<organism evidence="3 4">
    <name type="scientific">Blautia pseudococcoides</name>
    <dbReference type="NCBI Taxonomy" id="1796616"/>
    <lineage>
        <taxon>Bacteria</taxon>
        <taxon>Bacillati</taxon>
        <taxon>Bacillota</taxon>
        <taxon>Clostridia</taxon>
        <taxon>Lachnospirales</taxon>
        <taxon>Lachnospiraceae</taxon>
        <taxon>Blautia</taxon>
    </lineage>
</organism>
<sequence length="313" mass="34771">MADRKMYLQIAELFARRDEITIETTLSGGQAGRKKILSGEERMLPPEEHVYRETLYGRSRAVICGGGHVSLALVRFLKMLDFHVTVIDQRAEFANRERFPDADEILCMDFPEGLDMRNFGEHAYYIIVTRGHKDDYNCLSAVLKLKSDYVGMIGSRGKVAMSFEKLRQDGFPEEEIRKIHAPIGLSIGAQTPAEIGVSICAEIIREKNKYPRKTLEEEVLRGIRDENAVTMVTVVEKSGSSPRGEGTRMVVCRDGSIYGTIGGGPIEFAAVREAQSFSDAGGFSIREYDLSNSKAATLGMVCGGKVKVLFEKL</sequence>
<dbReference type="OrthoDB" id="9773039at2"/>
<name>A0A1C7I6B9_9FIRM</name>
<feature type="domain" description="XdhC Rossmann" evidence="2">
    <location>
        <begin position="62"/>
        <end position="203"/>
    </location>
</feature>